<evidence type="ECO:0000313" key="2">
    <source>
        <dbReference type="Proteomes" id="UP001202117"/>
    </source>
</evidence>
<accession>A0ABS9RTW8</accession>
<reference evidence="1 2" key="1">
    <citation type="submission" date="2022-02" db="EMBL/GenBank/DDBJ databases">
        <title>Halomonas fukangensis sp. nov., a halophilic bacterium isolated from a bulk soil of Kalidium foliatum at Fukang.</title>
        <authorList>
            <person name="Huang Y."/>
        </authorList>
    </citation>
    <scope>NUCLEOTIDE SEQUENCE [LARGE SCALE GENOMIC DNA]</scope>
    <source>
        <strain evidence="1 2">EGI 63088</strain>
    </source>
</reference>
<evidence type="ECO:0000313" key="1">
    <source>
        <dbReference type="EMBL" id="MCH4563275.1"/>
    </source>
</evidence>
<comment type="caution">
    <text evidence="1">The sequence shown here is derived from an EMBL/GenBank/DDBJ whole genome shotgun (WGS) entry which is preliminary data.</text>
</comment>
<keyword evidence="2" id="KW-1185">Reference proteome</keyword>
<gene>
    <name evidence="1" type="ORF">MKP05_09055</name>
</gene>
<dbReference type="EMBL" id="JAKVPY010000008">
    <property type="protein sequence ID" value="MCH4563275.1"/>
    <property type="molecule type" value="Genomic_DNA"/>
</dbReference>
<name>A0ABS9RTW8_9GAMM</name>
<sequence length="150" mass="16702">MVEEVLSHTDYQPSFISAFHLASMPARYAVERRQWGEAAALTLRMPDYLPWDDAPWAEGLTWLARGLGALHSGKVDAAQEAEDRLIALRDAAAAEDEATFATYIEMDRLILAGWIARTQDRPEEAIKLIGTAAEPGKTHEKTYTARMSAR</sequence>
<protein>
    <submittedName>
        <fullName evidence="1">Uncharacterized protein</fullName>
    </submittedName>
</protein>
<organism evidence="1 2">
    <name type="scientific">Halomonas flagellata</name>
    <dbReference type="NCBI Taxonomy" id="2920385"/>
    <lineage>
        <taxon>Bacteria</taxon>
        <taxon>Pseudomonadati</taxon>
        <taxon>Pseudomonadota</taxon>
        <taxon>Gammaproteobacteria</taxon>
        <taxon>Oceanospirillales</taxon>
        <taxon>Halomonadaceae</taxon>
        <taxon>Halomonas</taxon>
    </lineage>
</organism>
<proteinExistence type="predicted"/>
<dbReference type="Proteomes" id="UP001202117">
    <property type="component" value="Unassembled WGS sequence"/>
</dbReference>
<dbReference type="RefSeq" id="WP_240567982.1">
    <property type="nucleotide sequence ID" value="NZ_JAKVPY010000008.1"/>
</dbReference>